<dbReference type="Proteomes" id="UP001597419">
    <property type="component" value="Unassembled WGS sequence"/>
</dbReference>
<feature type="region of interest" description="Disordered" evidence="1">
    <location>
        <begin position="266"/>
        <end position="289"/>
    </location>
</feature>
<sequence>MRKTTLVAAGAALVLTLTACGGNNGGIGSQISENKASGLSAPFADALQLASASKEGTQKSKSAKMSMEASVAGQSISMTGAIRFDGENTAVAMSMNMMGQQMELRMVDKTTYMKMPAEQLKKMGTDKTWVKINPNGDDPVSKALGKSTAESSDQSDPTKILEQIGNGGKIISSDQTELNGEPVNHYVAEIDLGKNMTKVLDNAPPEAKDALAEKLKGLKMPVELWLNKDQLPVQMVVDSSAMIKAAGVPGEAEAGKVTVKYTDWGKPVDVQAPPADQVADASEMKPGGR</sequence>
<dbReference type="RefSeq" id="WP_345401129.1">
    <property type="nucleotide sequence ID" value="NZ_BAABHG010000012.1"/>
</dbReference>
<dbReference type="EMBL" id="JBHUKU010000015">
    <property type="protein sequence ID" value="MFD2462294.1"/>
    <property type="molecule type" value="Genomic_DNA"/>
</dbReference>
<evidence type="ECO:0000313" key="4">
    <source>
        <dbReference type="Proteomes" id="UP001597419"/>
    </source>
</evidence>
<evidence type="ECO:0000313" key="3">
    <source>
        <dbReference type="EMBL" id="MFD2462294.1"/>
    </source>
</evidence>
<gene>
    <name evidence="3" type="ORF">ACFSYJ_27055</name>
</gene>
<dbReference type="InterPro" id="IPR029046">
    <property type="entry name" value="LolA/LolB/LppX"/>
</dbReference>
<proteinExistence type="predicted"/>
<reference evidence="4" key="1">
    <citation type="journal article" date="2019" name="Int. J. Syst. Evol. Microbiol.">
        <title>The Global Catalogue of Microorganisms (GCM) 10K type strain sequencing project: providing services to taxonomists for standard genome sequencing and annotation.</title>
        <authorList>
            <consortium name="The Broad Institute Genomics Platform"/>
            <consortium name="The Broad Institute Genome Sequencing Center for Infectious Disease"/>
            <person name="Wu L."/>
            <person name="Ma J."/>
        </authorList>
    </citation>
    <scope>NUCLEOTIDE SEQUENCE [LARGE SCALE GENOMIC DNA]</scope>
    <source>
        <strain evidence="4">CGMCC 4.7643</strain>
    </source>
</reference>
<evidence type="ECO:0008006" key="5">
    <source>
        <dbReference type="Google" id="ProtNLM"/>
    </source>
</evidence>
<name>A0ABW5GNB7_9PSEU</name>
<organism evidence="3 4">
    <name type="scientific">Amycolatopsis samaneae</name>
    <dbReference type="NCBI Taxonomy" id="664691"/>
    <lineage>
        <taxon>Bacteria</taxon>
        <taxon>Bacillati</taxon>
        <taxon>Actinomycetota</taxon>
        <taxon>Actinomycetes</taxon>
        <taxon>Pseudonocardiales</taxon>
        <taxon>Pseudonocardiaceae</taxon>
        <taxon>Amycolatopsis</taxon>
    </lineage>
</organism>
<evidence type="ECO:0000256" key="1">
    <source>
        <dbReference type="SAM" id="MobiDB-lite"/>
    </source>
</evidence>
<accession>A0ABW5GNB7</accession>
<dbReference type="Gene3D" id="2.50.20.20">
    <property type="match status" value="1"/>
</dbReference>
<keyword evidence="4" id="KW-1185">Reference proteome</keyword>
<protein>
    <recommendedName>
        <fullName evidence="5">Lipoprotein</fullName>
    </recommendedName>
</protein>
<feature type="compositionally biased region" description="Polar residues" evidence="1">
    <location>
        <begin position="148"/>
        <end position="157"/>
    </location>
</feature>
<dbReference type="PROSITE" id="PS51257">
    <property type="entry name" value="PROKAR_LIPOPROTEIN"/>
    <property type="match status" value="1"/>
</dbReference>
<dbReference type="SUPFAM" id="SSF89392">
    <property type="entry name" value="Prokaryotic lipoproteins and lipoprotein localization factors"/>
    <property type="match status" value="1"/>
</dbReference>
<keyword evidence="2" id="KW-0732">Signal</keyword>
<feature type="region of interest" description="Disordered" evidence="1">
    <location>
        <begin position="128"/>
        <end position="158"/>
    </location>
</feature>
<evidence type="ECO:0000256" key="2">
    <source>
        <dbReference type="SAM" id="SignalP"/>
    </source>
</evidence>
<feature type="chain" id="PRO_5047069929" description="Lipoprotein" evidence="2">
    <location>
        <begin position="22"/>
        <end position="289"/>
    </location>
</feature>
<feature type="signal peptide" evidence="2">
    <location>
        <begin position="1"/>
        <end position="21"/>
    </location>
</feature>
<comment type="caution">
    <text evidence="3">The sequence shown here is derived from an EMBL/GenBank/DDBJ whole genome shotgun (WGS) entry which is preliminary data.</text>
</comment>